<keyword evidence="5" id="KW-1185">Reference proteome</keyword>
<gene>
    <name evidence="4" type="ORF">Z520_05280</name>
</gene>
<dbReference type="STRING" id="1442371.A0A0D2K6N9"/>
<dbReference type="PANTHER" id="PTHR32332">
    <property type="entry name" value="2-NITROPROPANE DIOXYGENASE"/>
    <property type="match status" value="1"/>
</dbReference>
<dbReference type="VEuPathDB" id="FungiDB:Z520_05280"/>
<dbReference type="AlphaFoldDB" id="A0A0D2K6N9"/>
<dbReference type="PANTHER" id="PTHR32332:SF31">
    <property type="entry name" value="2-NITROPROPANE DIOXYGENASE FAMILY, PUTATIVE (AFU_ORTHOLOGUE AFUA_2G09850)-RELATED"/>
    <property type="match status" value="1"/>
</dbReference>
<dbReference type="EMBL" id="KN848070">
    <property type="protein sequence ID" value="KIX98819.1"/>
    <property type="molecule type" value="Genomic_DNA"/>
</dbReference>
<evidence type="ECO:0000256" key="1">
    <source>
        <dbReference type="ARBA" id="ARBA00022630"/>
    </source>
</evidence>
<dbReference type="OrthoDB" id="10265891at2759"/>
<dbReference type="GeneID" id="27711026"/>
<protein>
    <submittedName>
        <fullName evidence="4">Uncharacterized protein</fullName>
    </submittedName>
</protein>
<sequence length="334" mass="35591">MGSIHIPSEIINNALGGLGVIGGIHFTVAQLREAIDELKSLLRDPSLPFGVDLLIPKVGGSARKTNVDYTKGNLDELVQVIIEGGAKLFVCAVGIPPKRVVDKLHAAGVLYMNMVGHPKHVPRACSVGADMICAQGAEAGGHTGEIPTSVLIPACSDICTKQRSQFTGRQVLLVAAGGIGDGRGLASALMLGADAVWVGTRFVTARESGSPQISKRAIIEAGFDSTIRSTFWTGRPLRALASPYVLDWETRRKEEMKALEGKGIVVMPHEMEKLHNRGELSEDIEDQAALRPMGYVSGLVNKADQTAAEIVTEMMEVASGLLRGTNKYFVSAKL</sequence>
<dbReference type="CDD" id="cd04730">
    <property type="entry name" value="NPD_like"/>
    <property type="match status" value="1"/>
</dbReference>
<dbReference type="GO" id="GO:0018580">
    <property type="term" value="F:nitronate monooxygenase activity"/>
    <property type="evidence" value="ECO:0007669"/>
    <property type="project" value="InterPro"/>
</dbReference>
<accession>A0A0D2K6N9</accession>
<organism evidence="4 5">
    <name type="scientific">Fonsecaea multimorphosa CBS 102226</name>
    <dbReference type="NCBI Taxonomy" id="1442371"/>
    <lineage>
        <taxon>Eukaryota</taxon>
        <taxon>Fungi</taxon>
        <taxon>Dikarya</taxon>
        <taxon>Ascomycota</taxon>
        <taxon>Pezizomycotina</taxon>
        <taxon>Eurotiomycetes</taxon>
        <taxon>Chaetothyriomycetidae</taxon>
        <taxon>Chaetothyriales</taxon>
        <taxon>Herpotrichiellaceae</taxon>
        <taxon>Fonsecaea</taxon>
    </lineage>
</organism>
<proteinExistence type="predicted"/>
<evidence type="ECO:0000313" key="4">
    <source>
        <dbReference type="EMBL" id="KIX98819.1"/>
    </source>
</evidence>
<evidence type="ECO:0000256" key="3">
    <source>
        <dbReference type="ARBA" id="ARBA00023002"/>
    </source>
</evidence>
<keyword evidence="2" id="KW-0288">FMN</keyword>
<dbReference type="Pfam" id="PF03060">
    <property type="entry name" value="NMO"/>
    <property type="match status" value="1"/>
</dbReference>
<dbReference type="InterPro" id="IPR013785">
    <property type="entry name" value="Aldolase_TIM"/>
</dbReference>
<keyword evidence="3" id="KW-0560">Oxidoreductase</keyword>
<dbReference type="SUPFAM" id="SSF51412">
    <property type="entry name" value="Inosine monophosphate dehydrogenase (IMPDH)"/>
    <property type="match status" value="1"/>
</dbReference>
<dbReference type="InterPro" id="IPR004136">
    <property type="entry name" value="NMO"/>
</dbReference>
<name>A0A0D2K6N9_9EURO</name>
<keyword evidence="1" id="KW-0285">Flavoprotein</keyword>
<dbReference type="RefSeq" id="XP_016632942.1">
    <property type="nucleotide sequence ID" value="XM_016775783.1"/>
</dbReference>
<reference evidence="4 5" key="1">
    <citation type="submission" date="2015-01" db="EMBL/GenBank/DDBJ databases">
        <title>The Genome Sequence of Fonsecaea multimorphosa CBS 102226.</title>
        <authorList>
            <consortium name="The Broad Institute Genomics Platform"/>
            <person name="Cuomo C."/>
            <person name="de Hoog S."/>
            <person name="Gorbushina A."/>
            <person name="Stielow B."/>
            <person name="Teixiera M."/>
            <person name="Abouelleil A."/>
            <person name="Chapman S.B."/>
            <person name="Priest M."/>
            <person name="Young S.K."/>
            <person name="Wortman J."/>
            <person name="Nusbaum C."/>
            <person name="Birren B."/>
        </authorList>
    </citation>
    <scope>NUCLEOTIDE SEQUENCE [LARGE SCALE GENOMIC DNA]</scope>
    <source>
        <strain evidence="4 5">CBS 102226</strain>
    </source>
</reference>
<dbReference type="Gene3D" id="3.20.20.70">
    <property type="entry name" value="Aldolase class I"/>
    <property type="match status" value="1"/>
</dbReference>
<dbReference type="Proteomes" id="UP000053411">
    <property type="component" value="Unassembled WGS sequence"/>
</dbReference>
<evidence type="ECO:0000256" key="2">
    <source>
        <dbReference type="ARBA" id="ARBA00022643"/>
    </source>
</evidence>
<evidence type="ECO:0000313" key="5">
    <source>
        <dbReference type="Proteomes" id="UP000053411"/>
    </source>
</evidence>